<dbReference type="EMBL" id="LKEB01000005">
    <property type="protein sequence ID" value="ROW16436.1"/>
    <property type="molecule type" value="Genomic_DNA"/>
</dbReference>
<keyword evidence="5" id="KW-0503">Monooxygenase</keyword>
<evidence type="ECO:0000256" key="4">
    <source>
        <dbReference type="ARBA" id="ARBA00023002"/>
    </source>
</evidence>
<sequence>MSRRRQVNSDTAAVPSPSGEPIAHDILVIGAGLTGINTAYRLQTEMPHLSFTVLEARGDIGGTWDLFRYPGVRSDSDMYTYGFAWHPWRHKLLGDGEEIMSYLHECVSTYGLGKYLKFRHKAVAADWSSSTQRWTVQVDHDGQSKTYVAKWLVLSPGLFDHHKPFPAVIPGIDNFQGRVIHPQFWPADYDYTGKKVVIIGSGATAITILPALVQTGAKHVTMLQRSPSYIASIPISDNKPTLITRLLPAATLHSLRRIAWHFTMWLVAFMCATFPSMVRNLIAGETRKALPAKTPFEPHFVPSYNPWEQRMCYSKDGDFFRVLHTDRADVVTGTIKTVTADGIELDDGTTLDADVIVTATGFAMRFAGGIPISVDEEAVVWPSKLVWNGSMVQDVPKLSFMWGYTNASWTQGADKTAIILRRLLQYMERKGVHVAVPRTPEGFQTKTQTMWKLSSTYARAAENDLPKYGSDGPWRPRRTVIPDLLHAKWGNVTEGLQLLP</sequence>
<evidence type="ECO:0000256" key="3">
    <source>
        <dbReference type="ARBA" id="ARBA00022827"/>
    </source>
</evidence>
<dbReference type="InterPro" id="IPR051820">
    <property type="entry name" value="FAD-binding_MO"/>
</dbReference>
<comment type="caution">
    <text evidence="6">The sequence shown here is derived from an EMBL/GenBank/DDBJ whole genome shotgun (WGS) entry which is preliminary data.</text>
</comment>
<keyword evidence="3" id="KW-0274">FAD</keyword>
<keyword evidence="7" id="KW-1185">Reference proteome</keyword>
<proteinExistence type="predicted"/>
<keyword evidence="4" id="KW-0560">Oxidoreductase</keyword>
<name>A0A423XJF0_9PEZI</name>
<dbReference type="PANTHER" id="PTHR43872">
    <property type="entry name" value="MONOOXYGENASE, PUTATIVE (AFU_ORTHOLOGUE AFUA_8G02570)-RELATED"/>
    <property type="match status" value="1"/>
</dbReference>
<organism evidence="6 7">
    <name type="scientific">Cytospora leucostoma</name>
    <dbReference type="NCBI Taxonomy" id="1230097"/>
    <lineage>
        <taxon>Eukaryota</taxon>
        <taxon>Fungi</taxon>
        <taxon>Dikarya</taxon>
        <taxon>Ascomycota</taxon>
        <taxon>Pezizomycotina</taxon>
        <taxon>Sordariomycetes</taxon>
        <taxon>Sordariomycetidae</taxon>
        <taxon>Diaporthales</taxon>
        <taxon>Cytosporaceae</taxon>
        <taxon>Cytospora</taxon>
    </lineage>
</organism>
<dbReference type="GO" id="GO:0004499">
    <property type="term" value="F:N,N-dimethylaniline monooxygenase activity"/>
    <property type="evidence" value="ECO:0007669"/>
    <property type="project" value="InterPro"/>
</dbReference>
<dbReference type="OrthoDB" id="66881at2759"/>
<evidence type="ECO:0000256" key="2">
    <source>
        <dbReference type="ARBA" id="ARBA00022630"/>
    </source>
</evidence>
<protein>
    <recommendedName>
        <fullName evidence="8">FAD/NAD(P)-binding domain-containing protein</fullName>
    </recommendedName>
</protein>
<dbReference type="GO" id="GO:0050660">
    <property type="term" value="F:flavin adenine dinucleotide binding"/>
    <property type="evidence" value="ECO:0007669"/>
    <property type="project" value="InterPro"/>
</dbReference>
<comment type="cofactor">
    <cofactor evidence="1">
        <name>FAD</name>
        <dbReference type="ChEBI" id="CHEBI:57692"/>
    </cofactor>
</comment>
<keyword evidence="2" id="KW-0285">Flavoprotein</keyword>
<dbReference type="SUPFAM" id="SSF51905">
    <property type="entry name" value="FAD/NAD(P)-binding domain"/>
    <property type="match status" value="1"/>
</dbReference>
<evidence type="ECO:0000256" key="1">
    <source>
        <dbReference type="ARBA" id="ARBA00001974"/>
    </source>
</evidence>
<evidence type="ECO:0000313" key="7">
    <source>
        <dbReference type="Proteomes" id="UP000285146"/>
    </source>
</evidence>
<dbReference type="GO" id="GO:0050661">
    <property type="term" value="F:NADP binding"/>
    <property type="evidence" value="ECO:0007669"/>
    <property type="project" value="InterPro"/>
</dbReference>
<dbReference type="InParanoid" id="A0A423XJF0"/>
<evidence type="ECO:0000313" key="6">
    <source>
        <dbReference type="EMBL" id="ROW16436.1"/>
    </source>
</evidence>
<reference evidence="6 7" key="1">
    <citation type="submission" date="2015-09" db="EMBL/GenBank/DDBJ databases">
        <title>Host preference determinants of Valsa canker pathogens revealed by comparative genomics.</title>
        <authorList>
            <person name="Yin Z."/>
            <person name="Huang L."/>
        </authorList>
    </citation>
    <scope>NUCLEOTIDE SEQUENCE [LARGE SCALE GENOMIC DNA]</scope>
    <source>
        <strain evidence="6 7">SXYLt</strain>
    </source>
</reference>
<dbReference type="PANTHER" id="PTHR43872:SF1">
    <property type="entry name" value="MONOOXYGENASE, PUTATIVE (AFU_ORTHOLOGUE AFUA_8G02570)-RELATED"/>
    <property type="match status" value="1"/>
</dbReference>
<evidence type="ECO:0008006" key="8">
    <source>
        <dbReference type="Google" id="ProtNLM"/>
    </source>
</evidence>
<dbReference type="InterPro" id="IPR036188">
    <property type="entry name" value="FAD/NAD-bd_sf"/>
</dbReference>
<dbReference type="Proteomes" id="UP000285146">
    <property type="component" value="Unassembled WGS sequence"/>
</dbReference>
<dbReference type="InterPro" id="IPR020946">
    <property type="entry name" value="Flavin_mOase-like"/>
</dbReference>
<dbReference type="Gene3D" id="3.50.50.60">
    <property type="entry name" value="FAD/NAD(P)-binding domain"/>
    <property type="match status" value="2"/>
</dbReference>
<accession>A0A423XJF0</accession>
<gene>
    <name evidence="6" type="ORF">VPNG_02842</name>
</gene>
<dbReference type="Pfam" id="PF00743">
    <property type="entry name" value="FMO-like"/>
    <property type="match status" value="1"/>
</dbReference>
<dbReference type="AlphaFoldDB" id="A0A423XJF0"/>
<evidence type="ECO:0000256" key="5">
    <source>
        <dbReference type="ARBA" id="ARBA00023033"/>
    </source>
</evidence>